<name>A0A919KTK6_9MICO</name>
<dbReference type="AlphaFoldDB" id="A0A919KTK6"/>
<dbReference type="SUPFAM" id="SSF46894">
    <property type="entry name" value="C-terminal effector domain of the bipartite response regulators"/>
    <property type="match status" value="1"/>
</dbReference>
<accession>A0A919KTK6</accession>
<dbReference type="PROSITE" id="PS50043">
    <property type="entry name" value="HTH_LUXR_2"/>
    <property type="match status" value="1"/>
</dbReference>
<reference evidence="4" key="2">
    <citation type="submission" date="2020-09" db="EMBL/GenBank/DDBJ databases">
        <authorList>
            <person name="Sun Q."/>
            <person name="Zhou Y."/>
        </authorList>
    </citation>
    <scope>NUCLEOTIDE SEQUENCE</scope>
    <source>
        <strain evidence="4">CGMCC 4.7398</strain>
    </source>
</reference>
<sequence length="548" mass="60089">MHAHKVTSLGDQRTPRSGDIRQALRSGKLDDLEDLFDRMWYDLPTRFAPEIISATSSLGPHEFDRRPRLLHATLLAHGQQHFTTGDTELRKVGHHFAIYGRRFASRLSSYQDPSDLLSAGTLAVISARIRGAFEESERLGSWVDQQLALRVGNHMLSWGSTGTAARPGWLSGQRGVTAMLAGNLGSAVDHYTRAHAEVGRAPAVHYEGANAVANLAMLAAFQGHLDLARRWLQTLDQMGDVPDWIEHLTYVGAKIARAKIAIEEGDAERASYHLVTVGPATQAIELWPFAAFAHASHDAHFGDPHQGLQRLQEARFAHSAHAPTSGRSIADRLTLHAEAKLLLRAQAGHRVLTLAQENPGEDYLEHHAAWVYLLAGHHLQAIRVAAKTLNRARLPGPDTVSLHLVLAIAHLREGNHDRAAHTFETAVRLRSSPALIRPFLSAPSEDLEQLARLAGVPNPLRRTRVSIRTNPPSTGPIVRLTRREHAVLEALDSGKTAEQAATAFGVAPTTVRSQVRSLYKKLGVSKRAAALARAHELGLLNESRQRGR</sequence>
<dbReference type="GO" id="GO:0006355">
    <property type="term" value="P:regulation of DNA-templated transcription"/>
    <property type="evidence" value="ECO:0007669"/>
    <property type="project" value="InterPro"/>
</dbReference>
<dbReference type="InterPro" id="IPR039420">
    <property type="entry name" value="WalR-like"/>
</dbReference>
<organism evidence="4 5">
    <name type="scientific">Promicromonospora soli</name>
    <dbReference type="NCBI Taxonomy" id="2035533"/>
    <lineage>
        <taxon>Bacteria</taxon>
        <taxon>Bacillati</taxon>
        <taxon>Actinomycetota</taxon>
        <taxon>Actinomycetes</taxon>
        <taxon>Micrococcales</taxon>
        <taxon>Promicromonosporaceae</taxon>
        <taxon>Promicromonospora</taxon>
    </lineage>
</organism>
<evidence type="ECO:0000256" key="2">
    <source>
        <dbReference type="SAM" id="MobiDB-lite"/>
    </source>
</evidence>
<protein>
    <recommendedName>
        <fullName evidence="3">HTH luxR-type domain-containing protein</fullName>
    </recommendedName>
</protein>
<gene>
    <name evidence="4" type="ORF">GCM10017772_19890</name>
</gene>
<dbReference type="PANTHER" id="PTHR43214">
    <property type="entry name" value="TWO-COMPONENT RESPONSE REGULATOR"/>
    <property type="match status" value="1"/>
</dbReference>
<dbReference type="Pfam" id="PF00196">
    <property type="entry name" value="GerE"/>
    <property type="match status" value="1"/>
</dbReference>
<reference evidence="4" key="1">
    <citation type="journal article" date="2014" name="Int. J. Syst. Evol. Microbiol.">
        <title>Complete genome sequence of Corynebacterium casei LMG S-19264T (=DSM 44701T), isolated from a smear-ripened cheese.</title>
        <authorList>
            <consortium name="US DOE Joint Genome Institute (JGI-PGF)"/>
            <person name="Walter F."/>
            <person name="Albersmeier A."/>
            <person name="Kalinowski J."/>
            <person name="Ruckert C."/>
        </authorList>
    </citation>
    <scope>NUCLEOTIDE SEQUENCE</scope>
    <source>
        <strain evidence="4">CGMCC 4.7398</strain>
    </source>
</reference>
<dbReference type="Gene3D" id="1.10.10.10">
    <property type="entry name" value="Winged helix-like DNA-binding domain superfamily/Winged helix DNA-binding domain"/>
    <property type="match status" value="1"/>
</dbReference>
<dbReference type="SMART" id="SM00421">
    <property type="entry name" value="HTH_LUXR"/>
    <property type="match status" value="1"/>
</dbReference>
<dbReference type="SUPFAM" id="SSF48452">
    <property type="entry name" value="TPR-like"/>
    <property type="match status" value="1"/>
</dbReference>
<proteinExistence type="predicted"/>
<keyword evidence="1" id="KW-0238">DNA-binding</keyword>
<dbReference type="Proteomes" id="UP000627369">
    <property type="component" value="Unassembled WGS sequence"/>
</dbReference>
<evidence type="ECO:0000256" key="1">
    <source>
        <dbReference type="ARBA" id="ARBA00023125"/>
    </source>
</evidence>
<dbReference type="CDD" id="cd06170">
    <property type="entry name" value="LuxR_C_like"/>
    <property type="match status" value="1"/>
</dbReference>
<feature type="domain" description="HTH luxR-type" evidence="3">
    <location>
        <begin position="473"/>
        <end position="538"/>
    </location>
</feature>
<dbReference type="PANTHER" id="PTHR43214:SF43">
    <property type="entry name" value="TWO-COMPONENT RESPONSE REGULATOR"/>
    <property type="match status" value="1"/>
</dbReference>
<dbReference type="Gene3D" id="1.25.40.10">
    <property type="entry name" value="Tetratricopeptide repeat domain"/>
    <property type="match status" value="1"/>
</dbReference>
<dbReference type="InterPro" id="IPR036388">
    <property type="entry name" value="WH-like_DNA-bd_sf"/>
</dbReference>
<evidence type="ECO:0000259" key="3">
    <source>
        <dbReference type="PROSITE" id="PS50043"/>
    </source>
</evidence>
<dbReference type="InterPro" id="IPR016032">
    <property type="entry name" value="Sig_transdc_resp-reg_C-effctor"/>
</dbReference>
<evidence type="ECO:0000313" key="4">
    <source>
        <dbReference type="EMBL" id="GHH71456.1"/>
    </source>
</evidence>
<dbReference type="InterPro" id="IPR011990">
    <property type="entry name" value="TPR-like_helical_dom_sf"/>
</dbReference>
<evidence type="ECO:0000313" key="5">
    <source>
        <dbReference type="Proteomes" id="UP000627369"/>
    </source>
</evidence>
<dbReference type="GO" id="GO:0003677">
    <property type="term" value="F:DNA binding"/>
    <property type="evidence" value="ECO:0007669"/>
    <property type="project" value="UniProtKB-KW"/>
</dbReference>
<dbReference type="EMBL" id="BNAS01000002">
    <property type="protein sequence ID" value="GHH71456.1"/>
    <property type="molecule type" value="Genomic_DNA"/>
</dbReference>
<dbReference type="PRINTS" id="PR00038">
    <property type="entry name" value="HTHLUXR"/>
</dbReference>
<dbReference type="InterPro" id="IPR000792">
    <property type="entry name" value="Tscrpt_reg_LuxR_C"/>
</dbReference>
<keyword evidence="5" id="KW-1185">Reference proteome</keyword>
<feature type="region of interest" description="Disordered" evidence="2">
    <location>
        <begin position="1"/>
        <end position="20"/>
    </location>
</feature>
<comment type="caution">
    <text evidence="4">The sequence shown here is derived from an EMBL/GenBank/DDBJ whole genome shotgun (WGS) entry which is preliminary data.</text>
</comment>